<name>A0A2H4PA45_9CAUD</name>
<gene>
    <name evidence="1" type="ORF">PHIRE_GUSTAV_52</name>
</gene>
<dbReference type="Proteomes" id="UP000241392">
    <property type="component" value="Segment"/>
</dbReference>
<dbReference type="OrthoDB" id="27500at10239"/>
<organism evidence="1 2">
    <name type="scientific">Gordonia phage Gustav</name>
    <dbReference type="NCBI Taxonomy" id="2047872"/>
    <lineage>
        <taxon>Viruses</taxon>
        <taxon>Duplodnaviria</taxon>
        <taxon>Heunggongvirae</taxon>
        <taxon>Uroviricota</taxon>
        <taxon>Caudoviricetes</taxon>
        <taxon>Gustavvirus</taxon>
        <taxon>Gustavvirus gustav</taxon>
    </lineage>
</organism>
<reference evidence="2" key="1">
    <citation type="submission" date="2017-10" db="EMBL/GenBank/DDBJ databases">
        <authorList>
            <person name="Banno H."/>
            <person name="Chua N.-H."/>
        </authorList>
    </citation>
    <scope>NUCLEOTIDE SEQUENCE [LARGE SCALE GENOMIC DNA]</scope>
</reference>
<sequence>MSRRSESTQAMNLAGQHIGEVIRWTDDLGSGRVHAVLTGELRQVYHTAGETVLNVCSAVYDTSGSMEEYGLAPDTRVVILGTDEVAEFRHTS</sequence>
<accession>A0A2H4PA45</accession>
<proteinExistence type="predicted"/>
<dbReference type="EMBL" id="MG198784">
    <property type="protein sequence ID" value="ATW59112.1"/>
    <property type="molecule type" value="Genomic_DNA"/>
</dbReference>
<evidence type="ECO:0000313" key="1">
    <source>
        <dbReference type="EMBL" id="ATW59112.1"/>
    </source>
</evidence>
<protein>
    <submittedName>
        <fullName evidence="1">Uncharacterized protein</fullName>
    </submittedName>
</protein>
<evidence type="ECO:0000313" key="2">
    <source>
        <dbReference type="Proteomes" id="UP000241392"/>
    </source>
</evidence>
<keyword evidence="2" id="KW-1185">Reference proteome</keyword>